<comment type="caution">
    <text evidence="1">The sequence shown here is derived from an EMBL/GenBank/DDBJ whole genome shotgun (WGS) entry which is preliminary data.</text>
</comment>
<reference evidence="1" key="1">
    <citation type="submission" date="2021-05" db="EMBL/GenBank/DDBJ databases">
        <authorList>
            <person name="Pan Q."/>
            <person name="Jouanno E."/>
            <person name="Zahm M."/>
            <person name="Klopp C."/>
            <person name="Cabau C."/>
            <person name="Louis A."/>
            <person name="Berthelot C."/>
            <person name="Parey E."/>
            <person name="Roest Crollius H."/>
            <person name="Montfort J."/>
            <person name="Robinson-Rechavi M."/>
            <person name="Bouchez O."/>
            <person name="Lampietro C."/>
            <person name="Lopez Roques C."/>
            <person name="Donnadieu C."/>
            <person name="Postlethwait J."/>
            <person name="Bobe J."/>
            <person name="Dillon D."/>
            <person name="Chandos A."/>
            <person name="von Hippel F."/>
            <person name="Guiguen Y."/>
        </authorList>
    </citation>
    <scope>NUCLEOTIDE SEQUENCE</scope>
    <source>
        <strain evidence="1">YG-Jan2019</strain>
    </source>
</reference>
<keyword evidence="2" id="KW-1185">Reference proteome</keyword>
<accession>A0ACC2FSF8</accession>
<proteinExistence type="predicted"/>
<organism evidence="1 2">
    <name type="scientific">Dallia pectoralis</name>
    <name type="common">Alaska blackfish</name>
    <dbReference type="NCBI Taxonomy" id="75939"/>
    <lineage>
        <taxon>Eukaryota</taxon>
        <taxon>Metazoa</taxon>
        <taxon>Chordata</taxon>
        <taxon>Craniata</taxon>
        <taxon>Vertebrata</taxon>
        <taxon>Euteleostomi</taxon>
        <taxon>Actinopterygii</taxon>
        <taxon>Neopterygii</taxon>
        <taxon>Teleostei</taxon>
        <taxon>Protacanthopterygii</taxon>
        <taxon>Esociformes</taxon>
        <taxon>Umbridae</taxon>
        <taxon>Dallia</taxon>
    </lineage>
</organism>
<protein>
    <submittedName>
        <fullName evidence="1">Uncharacterized protein</fullName>
    </submittedName>
</protein>
<sequence length="763" mass="83566">METAPGANSVENRLTLDLGVLEDSDLTEQQKLRCVLDWTWGFLGTTQPGNHLNTQGRPAGTVLHLSSNSSGPDVHGDPAGTIHNVVKSVVKEALVNQGKQLSRAPYPTQLPSHTPSLPHSCGVFSGPEFWQSPRHGETVLSSGQQGHTDICHGQHILPDPGDHSIEQTTHTQDLSQPVQRSGSIIGKIRRHAQVGPGFSRTHRHISLDSREAGGDVGRREDIVLGVQDLEEKVLVLEESDLLTRLDITRDGSVGVETEIDHLETPAQSRNTEGLSVYEKYRLYVSHLDHLRTEQNQTPAYSTTPPADQLPGSSERPVSAPAKLGAKQPVQQDNKDTQAPFETSEVKNGRVNGRDLDHHISHQVRGVHSLLQPVGGDVPWLSLPEEVWLSVLTFLPHRDLSTVAQVCLLLLRLTNDHTLWQVVRVENSFLLTDQWLSSVGGRNPRSLTIYRCSGSSITTAGLKEFFKRSHTSLMELNVISCIGTSLHGDLMLTLSGRYCDHMTAVDVSWSGATDLGIKALTDNCTGLKTVIVNGCQVTDEALNTLVMRHRESLCRLEVFGCLSISPFCLGRVSELCPGLEALNIGQVPKVTHACLTLVTSRLKHLHTLNLTGLHAVSDNTVHQVLQHCADLQSLTLSFCPGVTDLSMHHLASHAPHIRLLDVSGCCKVSDSGVKAVAVSCRRLQHLDLSSTATATRGVNLLANYCSTHLLTVKLSSCQIKREAIHKLCRHCKKLKVLHLYGCAYIPTEKEIREINSTVKLYPQI</sequence>
<evidence type="ECO:0000313" key="2">
    <source>
        <dbReference type="Proteomes" id="UP001157502"/>
    </source>
</evidence>
<dbReference type="Proteomes" id="UP001157502">
    <property type="component" value="Chromosome 23"/>
</dbReference>
<evidence type="ECO:0000313" key="1">
    <source>
        <dbReference type="EMBL" id="KAJ7994344.1"/>
    </source>
</evidence>
<dbReference type="EMBL" id="CM055750">
    <property type="protein sequence ID" value="KAJ7994344.1"/>
    <property type="molecule type" value="Genomic_DNA"/>
</dbReference>
<gene>
    <name evidence="1" type="ORF">DPEC_G00264890</name>
</gene>
<name>A0ACC2FSF8_DALPE</name>